<accession>A0ABY9JUF1</accession>
<dbReference type="RefSeq" id="WP_306019857.1">
    <property type="nucleotide sequence ID" value="NZ_CP129013.1"/>
</dbReference>
<comment type="similarity">
    <text evidence="1">Belongs to the metallo-dependent hydrolases superfamily. NagA family.</text>
</comment>
<dbReference type="EC" id="3.5.1.25" evidence="5"/>
<name>A0ABY9JUF1_9BACI</name>
<dbReference type="GO" id="GO:0008448">
    <property type="term" value="F:N-acetylglucosamine-6-phosphate deacetylase activity"/>
    <property type="evidence" value="ECO:0007669"/>
    <property type="project" value="UniProtKB-EC"/>
</dbReference>
<evidence type="ECO:0000256" key="2">
    <source>
        <dbReference type="ARBA" id="ARBA00022723"/>
    </source>
</evidence>
<dbReference type="Gene3D" id="3.20.20.140">
    <property type="entry name" value="Metal-dependent hydrolases"/>
    <property type="match status" value="1"/>
</dbReference>
<dbReference type="PANTHER" id="PTHR11113">
    <property type="entry name" value="N-ACETYLGLUCOSAMINE-6-PHOSPHATE DEACETYLASE"/>
    <property type="match status" value="1"/>
</dbReference>
<evidence type="ECO:0000313" key="5">
    <source>
        <dbReference type="EMBL" id="WLR43041.1"/>
    </source>
</evidence>
<proteinExistence type="inferred from homology"/>
<sequence length="281" mass="30990">MILTGAPLYCEKEIVNRGIVIKNGIIQSFADPNIQLCEQNHFVFPSNFKIIPGRIDLHLHGAGGADAMDGTHKSLSKMAKQLVKEGTTSFLPTTMTTSNKEIERALESVGTYTSHPDEAEIIGIHLEGPFINERRAGAQPKHHIQAPSIIQFSKWQKLAKGKIKVVTVAPEGENATPFIKFLANNNVIPSLGHSNATFSEFIEGYTSGAKQATHLFNGMRPFHHREPGIVGGCLSSEGIMVELIADGIHLHPETIQFVYQVKGPGEHFTSHRFHYGKRLRQ</sequence>
<evidence type="ECO:0000256" key="3">
    <source>
        <dbReference type="ARBA" id="ARBA00022801"/>
    </source>
</evidence>
<dbReference type="EMBL" id="CP129013">
    <property type="protein sequence ID" value="WLR43041.1"/>
    <property type="molecule type" value="Genomic_DNA"/>
</dbReference>
<dbReference type="InterPro" id="IPR006680">
    <property type="entry name" value="Amidohydro-rel"/>
</dbReference>
<dbReference type="Pfam" id="PF01979">
    <property type="entry name" value="Amidohydro_1"/>
    <property type="match status" value="1"/>
</dbReference>
<dbReference type="InterPro" id="IPR032466">
    <property type="entry name" value="Metal_Hydrolase"/>
</dbReference>
<evidence type="ECO:0000256" key="1">
    <source>
        <dbReference type="ARBA" id="ARBA00010716"/>
    </source>
</evidence>
<protein>
    <submittedName>
        <fullName evidence="5">N-acetylglucosamine-6-phosphate deacetylase</fullName>
        <ecNumber evidence="5">3.5.1.25</ecNumber>
    </submittedName>
</protein>
<keyword evidence="6" id="KW-1185">Reference proteome</keyword>
<dbReference type="PANTHER" id="PTHR11113:SF14">
    <property type="entry name" value="N-ACETYLGLUCOSAMINE-6-PHOSPHATE DEACETYLASE"/>
    <property type="match status" value="1"/>
</dbReference>
<dbReference type="NCBIfam" id="TIGR00221">
    <property type="entry name" value="nagA"/>
    <property type="match status" value="1"/>
</dbReference>
<dbReference type="SUPFAM" id="SSF51556">
    <property type="entry name" value="Metallo-dependent hydrolases"/>
    <property type="match status" value="1"/>
</dbReference>
<evidence type="ECO:0000313" key="6">
    <source>
        <dbReference type="Proteomes" id="UP001197974"/>
    </source>
</evidence>
<feature type="domain" description="Amidohydrolase-related" evidence="4">
    <location>
        <begin position="50"/>
        <end position="256"/>
    </location>
</feature>
<dbReference type="Proteomes" id="UP001197974">
    <property type="component" value="Chromosome"/>
</dbReference>
<reference evidence="5 6" key="1">
    <citation type="submission" date="2023-06" db="EMBL/GenBank/DDBJ databases">
        <title>Five Gram-positive bacteria isolated from mangrove sediments in Shenzhen, Guangdong, China.</title>
        <authorList>
            <person name="Yu S."/>
            <person name="Zheng W."/>
            <person name="Huang Y."/>
        </authorList>
    </citation>
    <scope>NUCLEOTIDE SEQUENCE [LARGE SCALE GENOMIC DNA]</scope>
    <source>
        <strain evidence="5 6">SaN35-3</strain>
    </source>
</reference>
<gene>
    <name evidence="5" type="primary">nagA</name>
    <name evidence="5" type="ORF">LC087_02130</name>
</gene>
<dbReference type="InterPro" id="IPR003764">
    <property type="entry name" value="GlcNAc_6-P_deAcase"/>
</dbReference>
<organism evidence="5 6">
    <name type="scientific">Bacillus carboniphilus</name>
    <dbReference type="NCBI Taxonomy" id="86663"/>
    <lineage>
        <taxon>Bacteria</taxon>
        <taxon>Bacillati</taxon>
        <taxon>Bacillota</taxon>
        <taxon>Bacilli</taxon>
        <taxon>Bacillales</taxon>
        <taxon>Bacillaceae</taxon>
        <taxon>Bacillus</taxon>
    </lineage>
</organism>
<keyword evidence="3 5" id="KW-0378">Hydrolase</keyword>
<evidence type="ECO:0000259" key="4">
    <source>
        <dbReference type="Pfam" id="PF01979"/>
    </source>
</evidence>
<keyword evidence="2" id="KW-0479">Metal-binding</keyword>